<dbReference type="Gene3D" id="2.40.10.480">
    <property type="match status" value="1"/>
</dbReference>
<dbReference type="PANTHER" id="PTHR34512:SF30">
    <property type="entry name" value="OUTER MEMBRANE PROTEIN ASSEMBLY FACTOR BAMB"/>
    <property type="match status" value="1"/>
</dbReference>
<proteinExistence type="predicted"/>
<name>A0A0L1JV95_9RHOB</name>
<dbReference type="EMBL" id="AQQZ01000001">
    <property type="protein sequence ID" value="KNG95670.1"/>
    <property type="molecule type" value="Genomic_DNA"/>
</dbReference>
<dbReference type="InterPro" id="IPR015943">
    <property type="entry name" value="WD40/YVTN_repeat-like_dom_sf"/>
</dbReference>
<feature type="domain" description="Pyrrolo-quinoline quinone repeat" evidence="1">
    <location>
        <begin position="374"/>
        <end position="435"/>
    </location>
</feature>
<evidence type="ECO:0000313" key="2">
    <source>
        <dbReference type="EMBL" id="KNG95670.1"/>
    </source>
</evidence>
<dbReference type="Proteomes" id="UP000036938">
    <property type="component" value="Unassembled WGS sequence"/>
</dbReference>
<dbReference type="SUPFAM" id="SSF50998">
    <property type="entry name" value="Quinoprotein alcohol dehydrogenase-like"/>
    <property type="match status" value="1"/>
</dbReference>
<gene>
    <name evidence="2" type="ORF">ATO11_01705</name>
</gene>
<dbReference type="InterPro" id="IPR002372">
    <property type="entry name" value="PQQ_rpt_dom"/>
</dbReference>
<evidence type="ECO:0000259" key="1">
    <source>
        <dbReference type="Pfam" id="PF13360"/>
    </source>
</evidence>
<sequence>MAGLCGLALLAACAEPEVILPGKREALREGADETGAFRLVEASENTARAISLPPQQANASWAQRPGSDATRVGHAALGSGLQPLWQAAIGAGDKKRQRIIADPVVADGRVFTMDSSSVVVATSTAGARLWERDLTPERDRSGEAAGGQFAYAGGVLYVASAYGTLTALDPATGEEIWVQKLGATGTGAPIVSNGLVYLVAGDATAWAIEADSGRIRWQIDGVQDGNNVQGAPAPAITDTLVIFAYGSGEVQAAFREGGLRLWNSAIVGQRRGIAAATVNDVTGDPVVSGSRMFVGTHAGRLVAMDVNSGSRVWTQQMGALAPVWPAGDSIFVVNDLNQLVRVDAEDGSVVWTTNLPGFKPRRNPRRRAEIFAHHGPILAGGLIYVSTGDGSVRAYDPVSGDEVQRLAVPGGASTAPVVAGGTLYVVSGQGTLHAFR</sequence>
<dbReference type="OrthoDB" id="5290752at2"/>
<dbReference type="Pfam" id="PF13360">
    <property type="entry name" value="PQQ_2"/>
    <property type="match status" value="2"/>
</dbReference>
<comment type="caution">
    <text evidence="2">The sequence shown here is derived from an EMBL/GenBank/DDBJ whole genome shotgun (WGS) entry which is preliminary data.</text>
</comment>
<dbReference type="AlphaFoldDB" id="A0A0L1JV95"/>
<feature type="domain" description="Pyrrolo-quinoline quinone repeat" evidence="1">
    <location>
        <begin position="117"/>
        <end position="353"/>
    </location>
</feature>
<dbReference type="InterPro" id="IPR011047">
    <property type="entry name" value="Quinoprotein_ADH-like_sf"/>
</dbReference>
<evidence type="ECO:0000313" key="3">
    <source>
        <dbReference type="Proteomes" id="UP000036938"/>
    </source>
</evidence>
<dbReference type="PATRIC" id="fig|1317121.7.peg.340"/>
<dbReference type="SMART" id="SM00564">
    <property type="entry name" value="PQQ"/>
    <property type="match status" value="6"/>
</dbReference>
<protein>
    <submittedName>
        <fullName evidence="2">Quinoprotein</fullName>
    </submittedName>
</protein>
<keyword evidence="3" id="KW-1185">Reference proteome</keyword>
<dbReference type="PANTHER" id="PTHR34512">
    <property type="entry name" value="CELL SURFACE PROTEIN"/>
    <property type="match status" value="1"/>
</dbReference>
<dbReference type="Gene3D" id="2.130.10.10">
    <property type="entry name" value="YVTN repeat-like/Quinoprotein amine dehydrogenase"/>
    <property type="match status" value="1"/>
</dbReference>
<organism evidence="2 3">
    <name type="scientific">Pseudaestuariivita atlantica</name>
    <dbReference type="NCBI Taxonomy" id="1317121"/>
    <lineage>
        <taxon>Bacteria</taxon>
        <taxon>Pseudomonadati</taxon>
        <taxon>Pseudomonadota</taxon>
        <taxon>Alphaproteobacteria</taxon>
        <taxon>Rhodobacterales</taxon>
        <taxon>Paracoccaceae</taxon>
        <taxon>Pseudaestuariivita</taxon>
    </lineage>
</organism>
<dbReference type="InterPro" id="IPR018391">
    <property type="entry name" value="PQQ_b-propeller_rpt"/>
</dbReference>
<dbReference type="STRING" id="1317121.ATO11_01705"/>
<reference evidence="2 3" key="1">
    <citation type="journal article" date="2015" name="Int. J. Syst. Evol. Microbiol.">
        <title>Aestuariivita atlantica sp. nov., isolated from deep sea sediment of the Atlantic Ocean.</title>
        <authorList>
            <person name="Li G."/>
            <person name="Lai Q."/>
            <person name="Du Y."/>
            <person name="Liu X."/>
            <person name="Sun F."/>
            <person name="Shao Z."/>
        </authorList>
    </citation>
    <scope>NUCLEOTIDE SEQUENCE [LARGE SCALE GENOMIC DNA]</scope>
    <source>
        <strain evidence="2 3">22II-S11-z3</strain>
    </source>
</reference>
<accession>A0A0L1JV95</accession>